<dbReference type="CDD" id="cd11386">
    <property type="entry name" value="MCP_signal"/>
    <property type="match status" value="1"/>
</dbReference>
<accession>A0A3S2U6K6</accession>
<dbReference type="PANTHER" id="PTHR43531">
    <property type="entry name" value="PROTEIN ICFG"/>
    <property type="match status" value="1"/>
</dbReference>
<dbReference type="Gene3D" id="6.10.340.10">
    <property type="match status" value="1"/>
</dbReference>
<proteinExistence type="inferred from homology"/>
<evidence type="ECO:0000256" key="4">
    <source>
        <dbReference type="PROSITE-ProRule" id="PRU00284"/>
    </source>
</evidence>
<evidence type="ECO:0000259" key="5">
    <source>
        <dbReference type="PROSITE" id="PS50111"/>
    </source>
</evidence>
<dbReference type="Pfam" id="PF00015">
    <property type="entry name" value="MCPsignal"/>
    <property type="match status" value="1"/>
</dbReference>
<evidence type="ECO:0000259" key="6">
    <source>
        <dbReference type="PROSITE" id="PS50885"/>
    </source>
</evidence>
<dbReference type="OrthoDB" id="5441488at2"/>
<gene>
    <name evidence="7" type="ORF">ENE75_19675</name>
</gene>
<dbReference type="FunFam" id="1.10.287.950:FF:000001">
    <property type="entry name" value="Methyl-accepting chemotaxis sensory transducer"/>
    <property type="match status" value="1"/>
</dbReference>
<comment type="subcellular location">
    <subcellularLocation>
        <location evidence="1">Membrane</location>
    </subcellularLocation>
</comment>
<dbReference type="PRINTS" id="PR00260">
    <property type="entry name" value="CHEMTRNSDUCR"/>
</dbReference>
<keyword evidence="8" id="KW-1185">Reference proteome</keyword>
<feature type="domain" description="HAMP" evidence="6">
    <location>
        <begin position="226"/>
        <end position="278"/>
    </location>
</feature>
<dbReference type="GO" id="GO:0006935">
    <property type="term" value="P:chemotaxis"/>
    <property type="evidence" value="ECO:0007669"/>
    <property type="project" value="InterPro"/>
</dbReference>
<keyword evidence="2" id="KW-0488">Methylation</keyword>
<dbReference type="PROSITE" id="PS50111">
    <property type="entry name" value="CHEMOTAXIS_TRANSDUC_2"/>
    <property type="match status" value="1"/>
</dbReference>
<reference evidence="7 8" key="1">
    <citation type="submission" date="2019-01" db="EMBL/GenBank/DDBJ databases">
        <authorList>
            <person name="Chen W.-M."/>
        </authorList>
    </citation>
    <scope>NUCLEOTIDE SEQUENCE [LARGE SCALE GENOMIC DNA]</scope>
    <source>
        <strain evidence="7 8">ICH-3</strain>
    </source>
</reference>
<dbReference type="InterPro" id="IPR004090">
    <property type="entry name" value="Chemotax_Me-accpt_rcpt"/>
</dbReference>
<name>A0A3S2U6K6_9BURK</name>
<dbReference type="PROSITE" id="PS50885">
    <property type="entry name" value="HAMP"/>
    <property type="match status" value="1"/>
</dbReference>
<protein>
    <submittedName>
        <fullName evidence="7">HAMP domain-containing protein</fullName>
    </submittedName>
</protein>
<evidence type="ECO:0000313" key="7">
    <source>
        <dbReference type="EMBL" id="RVT49301.1"/>
    </source>
</evidence>
<dbReference type="SMART" id="SM00304">
    <property type="entry name" value="HAMP"/>
    <property type="match status" value="2"/>
</dbReference>
<dbReference type="GO" id="GO:0007165">
    <property type="term" value="P:signal transduction"/>
    <property type="evidence" value="ECO:0007669"/>
    <property type="project" value="UniProtKB-KW"/>
</dbReference>
<dbReference type="InterPro" id="IPR003660">
    <property type="entry name" value="HAMP_dom"/>
</dbReference>
<dbReference type="Gene3D" id="1.10.287.950">
    <property type="entry name" value="Methyl-accepting chemotaxis protein"/>
    <property type="match status" value="1"/>
</dbReference>
<comment type="similarity">
    <text evidence="3">Belongs to the methyl-accepting chemotaxis (MCP) protein family.</text>
</comment>
<evidence type="ECO:0000313" key="8">
    <source>
        <dbReference type="Proteomes" id="UP000288178"/>
    </source>
</evidence>
<sequence length="528" mass="54551">MLRRLPLFPRLLTAVAVPLLLMVAAAAMAGWQLQRIGAANHSLESTRGQRDLVGNWIGHVRDNLDKAILATRFDAVVGDDAELQQRTSAALGALNQAMADTAAAAATQQDAMLASLQDDADIDRAAGIRQRVDQVAADRQRFVQARASVRDDLLLGEGAERIDTDLAPLAQAMKASLDDLQAHIDAQAMAASARVDAAVKQASNVLVAACLAALAAGGALAWHQARSITRPVHLAGSFASEIAGGSLTASMAVHGQDEMATLQRTLLGMRDALSAVVHQVREGAGQIKLASGEIANGNGDLSGRTEQTAAELQQTASAVQQLATGAQQTADSARSAATLADSAGDVARRGGAVVTQVVQTMEQISARSGRIADIVGTIDGIAFQTNILALNAAVEAARAGEQGGGFAVVATEVRALAQRSAGAAREIKALIGDSVAQVESGAKVVGQAGETMRQIVTNAGNVKQLIAEISHGAQEQTAGLTDITQSVEQLDGMTQQNAALVEQTAAAAASLKDSALRMNDAMAFFRTH</sequence>
<dbReference type="RefSeq" id="WP_128200052.1">
    <property type="nucleotide sequence ID" value="NZ_SACT01000008.1"/>
</dbReference>
<feature type="domain" description="Methyl-accepting transducer" evidence="5">
    <location>
        <begin position="283"/>
        <end position="512"/>
    </location>
</feature>
<dbReference type="AlphaFoldDB" id="A0A3S2U6K6"/>
<dbReference type="GO" id="GO:0005886">
    <property type="term" value="C:plasma membrane"/>
    <property type="evidence" value="ECO:0007669"/>
    <property type="project" value="TreeGrafter"/>
</dbReference>
<dbReference type="SUPFAM" id="SSF58104">
    <property type="entry name" value="Methyl-accepting chemotaxis protein (MCP) signaling domain"/>
    <property type="match status" value="1"/>
</dbReference>
<comment type="caution">
    <text evidence="7">The sequence shown here is derived from an EMBL/GenBank/DDBJ whole genome shotgun (WGS) entry which is preliminary data.</text>
</comment>
<organism evidence="7 8">
    <name type="scientific">Rubrivivax albus</name>
    <dbReference type="NCBI Taxonomy" id="2499835"/>
    <lineage>
        <taxon>Bacteria</taxon>
        <taxon>Pseudomonadati</taxon>
        <taxon>Pseudomonadota</taxon>
        <taxon>Betaproteobacteria</taxon>
        <taxon>Burkholderiales</taxon>
        <taxon>Sphaerotilaceae</taxon>
        <taxon>Rubrivivax</taxon>
    </lineage>
</organism>
<evidence type="ECO:0000256" key="2">
    <source>
        <dbReference type="ARBA" id="ARBA00022481"/>
    </source>
</evidence>
<keyword evidence="4" id="KW-0807">Transducer</keyword>
<evidence type="ECO:0000256" key="3">
    <source>
        <dbReference type="ARBA" id="ARBA00029447"/>
    </source>
</evidence>
<dbReference type="Proteomes" id="UP000288178">
    <property type="component" value="Unassembled WGS sequence"/>
</dbReference>
<dbReference type="InterPro" id="IPR004089">
    <property type="entry name" value="MCPsignal_dom"/>
</dbReference>
<dbReference type="CDD" id="cd06225">
    <property type="entry name" value="HAMP"/>
    <property type="match status" value="1"/>
</dbReference>
<dbReference type="GO" id="GO:0004888">
    <property type="term" value="F:transmembrane signaling receptor activity"/>
    <property type="evidence" value="ECO:0007669"/>
    <property type="project" value="InterPro"/>
</dbReference>
<dbReference type="InterPro" id="IPR051310">
    <property type="entry name" value="MCP_chemotaxis"/>
</dbReference>
<dbReference type="EMBL" id="SACT01000008">
    <property type="protein sequence ID" value="RVT49301.1"/>
    <property type="molecule type" value="Genomic_DNA"/>
</dbReference>
<dbReference type="SMART" id="SM00283">
    <property type="entry name" value="MA"/>
    <property type="match status" value="1"/>
</dbReference>
<evidence type="ECO:0000256" key="1">
    <source>
        <dbReference type="ARBA" id="ARBA00004370"/>
    </source>
</evidence>
<dbReference type="PANTHER" id="PTHR43531:SF14">
    <property type="entry name" value="METHYL-ACCEPTING CHEMOTAXIS PROTEIN I-RELATED"/>
    <property type="match status" value="1"/>
</dbReference>
<dbReference type="Pfam" id="PF00672">
    <property type="entry name" value="HAMP"/>
    <property type="match status" value="1"/>
</dbReference>